<dbReference type="InterPro" id="IPR051370">
    <property type="entry name" value="PPIase_Pin1"/>
</dbReference>
<dbReference type="GO" id="GO:0005829">
    <property type="term" value="C:cytosol"/>
    <property type="evidence" value="ECO:0007669"/>
    <property type="project" value="TreeGrafter"/>
</dbReference>
<evidence type="ECO:0000259" key="7">
    <source>
        <dbReference type="PROSITE" id="PS50006"/>
    </source>
</evidence>
<dbReference type="PANTHER" id="PTHR10657">
    <property type="entry name" value="PEPTIDYL-PROLYL CIS-TRANS ISOMERASE"/>
    <property type="match status" value="1"/>
</dbReference>
<sequence>MDKLSGPKQQHSFKEPRWLGPAPSGARLDLYDRETDQRRRKVSFCRERGYLLIGNGQGANPAVDVVIAGVDVGELHAAVAFHREHKKPYLIDMGAGETRLRGQRVEPLRPVPLVDGARIEFGTSSQYLRLRLRDTAERPLSSVASEVSLETDQVRARHILIKHRDVRNPVSKRTGEPIRRSREVARDHIEHLRQRILNGEASFEEIARTESDCNSFKRDGDLGWFDFKAMQEAFARVAFLELERPGDLSDVVETSSGFHLIQLLDRKGGVPRCSERGTCS</sequence>
<dbReference type="InterPro" id="IPR046357">
    <property type="entry name" value="PPIase_dom_sf"/>
</dbReference>
<evidence type="ECO:0000259" key="8">
    <source>
        <dbReference type="PROSITE" id="PS50198"/>
    </source>
</evidence>
<dbReference type="Pfam" id="PF00639">
    <property type="entry name" value="Rotamase"/>
    <property type="match status" value="1"/>
</dbReference>
<dbReference type="GO" id="GO:0005634">
    <property type="term" value="C:nucleus"/>
    <property type="evidence" value="ECO:0007669"/>
    <property type="project" value="TreeGrafter"/>
</dbReference>
<dbReference type="AlphaFoldDB" id="A0A7J7IFV9"/>
<evidence type="ECO:0000313" key="10">
    <source>
        <dbReference type="Proteomes" id="UP000530660"/>
    </source>
</evidence>
<dbReference type="EC" id="5.2.1.8" evidence="5"/>
<protein>
    <recommendedName>
        <fullName evidence="5">Peptidyl-prolyl cis-trans isomerase</fullName>
        <ecNumber evidence="5">5.2.1.8</ecNumber>
    </recommendedName>
</protein>
<dbReference type="PROSITE" id="PS50006">
    <property type="entry name" value="FHA_DOMAIN"/>
    <property type="match status" value="1"/>
</dbReference>
<dbReference type="InterPro" id="IPR008984">
    <property type="entry name" value="SMAD_FHA_dom_sf"/>
</dbReference>
<feature type="domain" description="FHA" evidence="7">
    <location>
        <begin position="51"/>
        <end position="105"/>
    </location>
</feature>
<dbReference type="SUPFAM" id="SSF49879">
    <property type="entry name" value="SMAD/FHA domain"/>
    <property type="match status" value="1"/>
</dbReference>
<keyword evidence="2 4" id="KW-0697">Rotamase</keyword>
<keyword evidence="10" id="KW-1185">Reference proteome</keyword>
<evidence type="ECO:0000256" key="3">
    <source>
        <dbReference type="ARBA" id="ARBA00023235"/>
    </source>
</evidence>
<dbReference type="PROSITE" id="PS50198">
    <property type="entry name" value="PPIC_PPIASE_2"/>
    <property type="match status" value="1"/>
</dbReference>
<dbReference type="Pfam" id="PF00498">
    <property type="entry name" value="FHA"/>
    <property type="match status" value="1"/>
</dbReference>
<evidence type="ECO:0000256" key="4">
    <source>
        <dbReference type="PROSITE-ProRule" id="PRU00278"/>
    </source>
</evidence>
<evidence type="ECO:0000256" key="1">
    <source>
        <dbReference type="ARBA" id="ARBA00000971"/>
    </source>
</evidence>
<organism evidence="9 10">
    <name type="scientific">Cyanidiococcus yangmingshanensis</name>
    <dbReference type="NCBI Taxonomy" id="2690220"/>
    <lineage>
        <taxon>Eukaryota</taxon>
        <taxon>Rhodophyta</taxon>
        <taxon>Bangiophyceae</taxon>
        <taxon>Cyanidiales</taxon>
        <taxon>Cyanidiaceae</taxon>
        <taxon>Cyanidiococcus</taxon>
    </lineage>
</organism>
<dbReference type="GO" id="GO:0003755">
    <property type="term" value="F:peptidyl-prolyl cis-trans isomerase activity"/>
    <property type="evidence" value="ECO:0007669"/>
    <property type="project" value="UniProtKB-UniRule"/>
</dbReference>
<feature type="domain" description="PpiC" evidence="8">
    <location>
        <begin position="151"/>
        <end position="265"/>
    </location>
</feature>
<reference evidence="9 10" key="1">
    <citation type="journal article" date="2020" name="J. Phycol.">
        <title>Comparative genome analysis reveals Cyanidiococcus gen. nov., a new extremophilic red algal genus sister to Cyanidioschyzon (Cyanidioschyzonaceae, Rhodophyta).</title>
        <authorList>
            <person name="Liu S.-L."/>
            <person name="Chiang Y.-R."/>
            <person name="Yoon H.S."/>
            <person name="Fu H.-Y."/>
        </authorList>
    </citation>
    <scope>NUCLEOTIDE SEQUENCE [LARGE SCALE GENOMIC DNA]</scope>
    <source>
        <strain evidence="9 10">THAL066</strain>
    </source>
</reference>
<evidence type="ECO:0000313" key="9">
    <source>
        <dbReference type="EMBL" id="KAF6001559.1"/>
    </source>
</evidence>
<gene>
    <name evidence="9" type="primary">PIN1</name>
    <name evidence="9" type="ORF">F1559_003269</name>
</gene>
<evidence type="ECO:0000256" key="6">
    <source>
        <dbReference type="SAM" id="MobiDB-lite"/>
    </source>
</evidence>
<comment type="catalytic activity">
    <reaction evidence="1 5">
        <text>[protein]-peptidylproline (omega=180) = [protein]-peptidylproline (omega=0)</text>
        <dbReference type="Rhea" id="RHEA:16237"/>
        <dbReference type="Rhea" id="RHEA-COMP:10747"/>
        <dbReference type="Rhea" id="RHEA-COMP:10748"/>
        <dbReference type="ChEBI" id="CHEBI:83833"/>
        <dbReference type="ChEBI" id="CHEBI:83834"/>
        <dbReference type="EC" id="5.2.1.8"/>
    </reaction>
</comment>
<evidence type="ECO:0000256" key="5">
    <source>
        <dbReference type="RuleBase" id="RU363014"/>
    </source>
</evidence>
<name>A0A7J7IFV9_9RHOD</name>
<dbReference type="InterPro" id="IPR000297">
    <property type="entry name" value="PPIase_PpiC"/>
</dbReference>
<dbReference type="EMBL" id="VWRR01000014">
    <property type="protein sequence ID" value="KAF6001559.1"/>
    <property type="molecule type" value="Genomic_DNA"/>
</dbReference>
<dbReference type="OrthoDB" id="2530521at2759"/>
<dbReference type="SUPFAM" id="SSF54534">
    <property type="entry name" value="FKBP-like"/>
    <property type="match status" value="1"/>
</dbReference>
<keyword evidence="3 4" id="KW-0413">Isomerase</keyword>
<feature type="region of interest" description="Disordered" evidence="6">
    <location>
        <begin position="1"/>
        <end position="25"/>
    </location>
</feature>
<accession>A0A7J7IFV9</accession>
<dbReference type="Proteomes" id="UP000530660">
    <property type="component" value="Unassembled WGS sequence"/>
</dbReference>
<dbReference type="PANTHER" id="PTHR10657:SF4">
    <property type="entry name" value="PEPTIDYL-PROLYL CIS-TRANS ISOMERASE-RELATED"/>
    <property type="match status" value="1"/>
</dbReference>
<dbReference type="Gene3D" id="3.10.50.40">
    <property type="match status" value="1"/>
</dbReference>
<dbReference type="InterPro" id="IPR000253">
    <property type="entry name" value="FHA_dom"/>
</dbReference>
<evidence type="ECO:0000256" key="2">
    <source>
        <dbReference type="ARBA" id="ARBA00023110"/>
    </source>
</evidence>
<proteinExistence type="predicted"/>
<comment type="caution">
    <text evidence="9">The sequence shown here is derived from an EMBL/GenBank/DDBJ whole genome shotgun (WGS) entry which is preliminary data.</text>
</comment>
<dbReference type="Gene3D" id="2.60.200.20">
    <property type="match status" value="1"/>
</dbReference>